<feature type="domain" description="FAD-binding" evidence="5">
    <location>
        <begin position="15"/>
        <end position="364"/>
    </location>
</feature>
<dbReference type="Pfam" id="PF01494">
    <property type="entry name" value="FAD_binding_3"/>
    <property type="match status" value="1"/>
</dbReference>
<protein>
    <submittedName>
        <fullName evidence="6">Monooxygenase, FAD-binding protein</fullName>
    </submittedName>
</protein>
<keyword evidence="2" id="KW-0274">FAD</keyword>
<dbReference type="OrthoDB" id="655030at2759"/>
<dbReference type="Proteomes" id="UP000076881">
    <property type="component" value="Unassembled WGS sequence"/>
</dbReference>
<dbReference type="PANTHER" id="PTHR46972">
    <property type="entry name" value="MONOOXYGENASE ASQM-RELATED"/>
    <property type="match status" value="1"/>
</dbReference>
<evidence type="ECO:0000256" key="2">
    <source>
        <dbReference type="ARBA" id="ARBA00022827"/>
    </source>
</evidence>
<dbReference type="STRING" id="1081108.A0A162K5W7"/>
<reference evidence="6 7" key="1">
    <citation type="journal article" date="2016" name="Genome Biol. Evol.">
        <title>Divergent and convergent evolution of fungal pathogenicity.</title>
        <authorList>
            <person name="Shang Y."/>
            <person name="Xiao G."/>
            <person name="Zheng P."/>
            <person name="Cen K."/>
            <person name="Zhan S."/>
            <person name="Wang C."/>
        </authorList>
    </citation>
    <scope>NUCLEOTIDE SEQUENCE [LARGE SCALE GENOMIC DNA]</scope>
    <source>
        <strain evidence="6 7">RCEF 1005</strain>
    </source>
</reference>
<keyword evidence="3" id="KW-0560">Oxidoreductase</keyword>
<evidence type="ECO:0000259" key="5">
    <source>
        <dbReference type="Pfam" id="PF01494"/>
    </source>
</evidence>
<dbReference type="AlphaFoldDB" id="A0A162K5W7"/>
<dbReference type="InterPro" id="IPR002938">
    <property type="entry name" value="FAD-bd"/>
</dbReference>
<evidence type="ECO:0000256" key="4">
    <source>
        <dbReference type="ARBA" id="ARBA00023033"/>
    </source>
</evidence>
<evidence type="ECO:0000256" key="1">
    <source>
        <dbReference type="ARBA" id="ARBA00022630"/>
    </source>
</evidence>
<keyword evidence="1" id="KW-0285">Flavoprotein</keyword>
<evidence type="ECO:0000313" key="7">
    <source>
        <dbReference type="Proteomes" id="UP000076881"/>
    </source>
</evidence>
<gene>
    <name evidence="6" type="ORF">LEL_05165</name>
</gene>
<sequence>MASDSKHFLSGRKIVVCGAGLGGLSFVLSLLKSWDAAIPAPQVIIVDADGREESLNRGLYDLQLNADTEESALVGLRDLGLFDAVLAQAVTQNNPDATMHVWDKSWKSLMTIKPKTVEGFTTGGVRIRRTALLAVLVDAVEARTKIAWATSVQDAKRLPDGTLRVSLQDKASGATSQEECDLLVAADGDDSTLRKIFRPKDVTKLTGHVAIGGQVDFGDKASAPAPLTRDFGIIVGGDGVASAVVQLNNNGKLLWSVFKEEKTPRAAAYDNADAAAFQALLDEARASAKSISEPLPELIGQTKQETTFARSVRERDAFGHEAAELRGVVFIGDANRLVSVYMNNGGDLAVRDGITLARELVAQPSLAAATAAYDKAALARSTKSIKAGRSTMNTAHLSGWKWTMAKTALSAGGFLAGN</sequence>
<dbReference type="GO" id="GO:0071949">
    <property type="term" value="F:FAD binding"/>
    <property type="evidence" value="ECO:0007669"/>
    <property type="project" value="InterPro"/>
</dbReference>
<dbReference type="Gene3D" id="3.50.50.60">
    <property type="entry name" value="FAD/NAD(P)-binding domain"/>
    <property type="match status" value="1"/>
</dbReference>
<evidence type="ECO:0000256" key="3">
    <source>
        <dbReference type="ARBA" id="ARBA00023002"/>
    </source>
</evidence>
<keyword evidence="7" id="KW-1185">Reference proteome</keyword>
<evidence type="ECO:0000313" key="6">
    <source>
        <dbReference type="EMBL" id="OAA78342.1"/>
    </source>
</evidence>
<dbReference type="EMBL" id="AZHF01000003">
    <property type="protein sequence ID" value="OAA78342.1"/>
    <property type="molecule type" value="Genomic_DNA"/>
</dbReference>
<comment type="caution">
    <text evidence="6">The sequence shown here is derived from an EMBL/GenBank/DDBJ whole genome shotgun (WGS) entry which is preliminary data.</text>
</comment>
<dbReference type="PANTHER" id="PTHR46972:SF1">
    <property type="entry name" value="FAD DEPENDENT OXIDOREDUCTASE DOMAIN-CONTAINING PROTEIN"/>
    <property type="match status" value="1"/>
</dbReference>
<accession>A0A162K5W7</accession>
<proteinExistence type="predicted"/>
<dbReference type="InterPro" id="IPR036188">
    <property type="entry name" value="FAD/NAD-bd_sf"/>
</dbReference>
<name>A0A162K5W7_CORDF</name>
<dbReference type="GO" id="GO:0004497">
    <property type="term" value="F:monooxygenase activity"/>
    <property type="evidence" value="ECO:0007669"/>
    <property type="project" value="UniProtKB-KW"/>
</dbReference>
<dbReference type="SUPFAM" id="SSF51905">
    <property type="entry name" value="FAD/NAD(P)-binding domain"/>
    <property type="match status" value="1"/>
</dbReference>
<organism evidence="6 7">
    <name type="scientific">Akanthomyces lecanii RCEF 1005</name>
    <dbReference type="NCBI Taxonomy" id="1081108"/>
    <lineage>
        <taxon>Eukaryota</taxon>
        <taxon>Fungi</taxon>
        <taxon>Dikarya</taxon>
        <taxon>Ascomycota</taxon>
        <taxon>Pezizomycotina</taxon>
        <taxon>Sordariomycetes</taxon>
        <taxon>Hypocreomycetidae</taxon>
        <taxon>Hypocreales</taxon>
        <taxon>Cordycipitaceae</taxon>
        <taxon>Akanthomyces</taxon>
        <taxon>Cordyceps confragosa</taxon>
    </lineage>
</organism>
<keyword evidence="4 6" id="KW-0503">Monooxygenase</keyword>